<dbReference type="GO" id="GO:0006355">
    <property type="term" value="P:regulation of DNA-templated transcription"/>
    <property type="evidence" value="ECO:0007669"/>
    <property type="project" value="InterPro"/>
</dbReference>
<name>A0AAJ2PKX7_9ACTN</name>
<comment type="caution">
    <text evidence="5">The sequence shown here is derived from an EMBL/GenBank/DDBJ whole genome shotgun (WGS) entry which is preliminary data.</text>
</comment>
<organism evidence="5 6">
    <name type="scientific">Streptomyces europaeiscabiei</name>
    <dbReference type="NCBI Taxonomy" id="146819"/>
    <lineage>
        <taxon>Bacteria</taxon>
        <taxon>Bacillati</taxon>
        <taxon>Actinomycetota</taxon>
        <taxon>Actinomycetes</taxon>
        <taxon>Kitasatosporales</taxon>
        <taxon>Streptomycetaceae</taxon>
        <taxon>Streptomyces</taxon>
    </lineage>
</organism>
<dbReference type="PRINTS" id="PR00038">
    <property type="entry name" value="HTHLUXR"/>
</dbReference>
<dbReference type="PANTHER" id="PTHR44688:SF16">
    <property type="entry name" value="DNA-BINDING TRANSCRIPTIONAL ACTIVATOR DEVR_DOSR"/>
    <property type="match status" value="1"/>
</dbReference>
<dbReference type="PANTHER" id="PTHR44688">
    <property type="entry name" value="DNA-BINDING TRANSCRIPTIONAL ACTIVATOR DEVR_DOSR"/>
    <property type="match status" value="1"/>
</dbReference>
<protein>
    <submittedName>
        <fullName evidence="5">LuxR C-terminal-related transcriptional regulator</fullName>
    </submittedName>
</protein>
<dbReference type="Gene3D" id="1.10.10.10">
    <property type="entry name" value="Winged helix-like DNA-binding domain superfamily/Winged helix DNA-binding domain"/>
    <property type="match status" value="1"/>
</dbReference>
<evidence type="ECO:0000259" key="4">
    <source>
        <dbReference type="PROSITE" id="PS50043"/>
    </source>
</evidence>
<dbReference type="PROSITE" id="PS50043">
    <property type="entry name" value="HTH_LUXR_2"/>
    <property type="match status" value="1"/>
</dbReference>
<gene>
    <name evidence="5" type="ORF">PV367_06065</name>
</gene>
<reference evidence="5" key="1">
    <citation type="journal article" date="2023" name="Microb. Genom.">
        <title>Mesoterricola silvestris gen. nov., sp. nov., Mesoterricola sediminis sp. nov., Geothrix oryzae sp. nov., Geothrix edaphica sp. nov., Geothrix rubra sp. nov., and Geothrix limicola sp. nov., six novel members of Acidobacteriota isolated from soils.</title>
        <authorList>
            <person name="Weisberg A.J."/>
            <person name="Pearce E."/>
            <person name="Kramer C.G."/>
            <person name="Chang J.H."/>
            <person name="Clarke C.R."/>
        </authorList>
    </citation>
    <scope>NUCLEOTIDE SEQUENCE</scope>
    <source>
        <strain evidence="5">ND06-05F</strain>
    </source>
</reference>
<feature type="domain" description="HTH luxR-type" evidence="4">
    <location>
        <begin position="417"/>
        <end position="482"/>
    </location>
</feature>
<dbReference type="InterPro" id="IPR011990">
    <property type="entry name" value="TPR-like_helical_dom_sf"/>
</dbReference>
<dbReference type="GO" id="GO:0003677">
    <property type="term" value="F:DNA binding"/>
    <property type="evidence" value="ECO:0007669"/>
    <property type="project" value="UniProtKB-KW"/>
</dbReference>
<dbReference type="InterPro" id="IPR019734">
    <property type="entry name" value="TPR_rpt"/>
</dbReference>
<dbReference type="Pfam" id="PF17874">
    <property type="entry name" value="TPR_MalT"/>
    <property type="match status" value="1"/>
</dbReference>
<keyword evidence="1" id="KW-0805">Transcription regulation</keyword>
<accession>A0AAJ2PKX7</accession>
<dbReference type="SUPFAM" id="SSF48452">
    <property type="entry name" value="TPR-like"/>
    <property type="match status" value="2"/>
</dbReference>
<dbReference type="RefSeq" id="WP_319689906.1">
    <property type="nucleotide sequence ID" value="NZ_JARAWN010000022.1"/>
</dbReference>
<proteinExistence type="predicted"/>
<dbReference type="InterPro" id="IPR016032">
    <property type="entry name" value="Sig_transdc_resp-reg_C-effctor"/>
</dbReference>
<evidence type="ECO:0000256" key="1">
    <source>
        <dbReference type="ARBA" id="ARBA00023015"/>
    </source>
</evidence>
<keyword evidence="2" id="KW-0238">DNA-binding</keyword>
<dbReference type="Proteomes" id="UP001273589">
    <property type="component" value="Unassembled WGS sequence"/>
</dbReference>
<dbReference type="InterPro" id="IPR036388">
    <property type="entry name" value="WH-like_DNA-bd_sf"/>
</dbReference>
<evidence type="ECO:0000256" key="2">
    <source>
        <dbReference type="ARBA" id="ARBA00023125"/>
    </source>
</evidence>
<evidence type="ECO:0000313" key="5">
    <source>
        <dbReference type="EMBL" id="MDX3129378.1"/>
    </source>
</evidence>
<dbReference type="Pfam" id="PF00196">
    <property type="entry name" value="GerE"/>
    <property type="match status" value="1"/>
</dbReference>
<keyword evidence="3" id="KW-0804">Transcription</keyword>
<dbReference type="SUPFAM" id="SSF46894">
    <property type="entry name" value="C-terminal effector domain of the bipartite response regulators"/>
    <property type="match status" value="1"/>
</dbReference>
<sequence length="491" mass="53313">MVDAVRHAQAAQDWRFATRLLADHSFSLSLNGQGATVGALLAAFPADALSDPELAAVFASCKLAGGSLDDAAAYIALAERNASAVRGEPRRRLDVTLAVARLLLARRRGDFGSVLDEVKSLLGPTDAQTLTDVALGNDVRAVALMNLGIVELWSFRFEEAARDLEKGLELARRIGRPYVEIGCLGHLALLAGLRSFDLSRERCDEAIAIAEAQGWASEPIAWVALALRCGDDVWRGSFEEAEHWLARAERALRPDVEPATGLVLHLARGMVHAGRNQFERALAEFRAAEQLQTLLVAPHAARACVHLADGDPQAALDALTAVLDGSASVVHISSVIQALLLGAIARERLGQTQAAESDIERALELAEPDGIVFPFVMTPPHDLLERHPPHRTAHAPLLQDILDVLAGSSLPARADEPQQLRENLSEGELRVLRFLPTNLSAPEIGNELYLSVNTVKTHMRHIYAKLGVHRRTEAVERARELGLLRPSSRHR</sequence>
<dbReference type="SMART" id="SM00028">
    <property type="entry name" value="TPR"/>
    <property type="match status" value="4"/>
</dbReference>
<dbReference type="InterPro" id="IPR041617">
    <property type="entry name" value="TPR_MalT"/>
</dbReference>
<dbReference type="Gene3D" id="1.25.40.10">
    <property type="entry name" value="Tetratricopeptide repeat domain"/>
    <property type="match status" value="1"/>
</dbReference>
<dbReference type="SMART" id="SM00421">
    <property type="entry name" value="HTH_LUXR"/>
    <property type="match status" value="1"/>
</dbReference>
<dbReference type="EMBL" id="JARAWN010000022">
    <property type="protein sequence ID" value="MDX3129378.1"/>
    <property type="molecule type" value="Genomic_DNA"/>
</dbReference>
<dbReference type="InterPro" id="IPR000792">
    <property type="entry name" value="Tscrpt_reg_LuxR_C"/>
</dbReference>
<evidence type="ECO:0000256" key="3">
    <source>
        <dbReference type="ARBA" id="ARBA00023163"/>
    </source>
</evidence>
<dbReference type="CDD" id="cd06170">
    <property type="entry name" value="LuxR_C_like"/>
    <property type="match status" value="1"/>
</dbReference>
<dbReference type="AlphaFoldDB" id="A0AAJ2PKX7"/>
<evidence type="ECO:0000313" key="6">
    <source>
        <dbReference type="Proteomes" id="UP001273589"/>
    </source>
</evidence>